<keyword evidence="4" id="KW-1133">Transmembrane helix</keyword>
<evidence type="ECO:0000259" key="5">
    <source>
        <dbReference type="SMART" id="SM00900"/>
    </source>
</evidence>
<dbReference type="Proteomes" id="UP000473008">
    <property type="component" value="Unassembled WGS sequence"/>
</dbReference>
<feature type="transmembrane region" description="Helical" evidence="4">
    <location>
        <begin position="550"/>
        <end position="567"/>
    </location>
</feature>
<dbReference type="InterPro" id="IPR017896">
    <property type="entry name" value="4Fe4S_Fe-S-bd"/>
</dbReference>
<dbReference type="InterPro" id="IPR052378">
    <property type="entry name" value="NosR_regulator"/>
</dbReference>
<sequence>MSPSLLLPKQFFFVLLIAILAVSFSFSRTSIAQESTTANTESTNFFPSATRFGEPDDELGIIPVYQLNQIIGYIFETDNLTHFPGFSGETVNLEVALDTEGVIRGINIINHHEPIFLYGLGEEPLQNFVRQYLNRRIDQRLLVGSTSMGKDHNTQYVDGITKATVSVMVIHDTILGAAMRVARKKLSGFEAQAEATIKLGFLPMSFDNLVSKQFVQSWKPDNESEYRKLEEELESLRENDAENLFDIQWALINSEQVGTNLLGTGEYERLLNELAPGETAILMLSNGAISFIEPDFASGASPNRLSIYQNGYSVDIRDINFHSFHPETFSEKFPPYRDVMIFRIKANSGFDLSAPFEIRLTLFTSSNPIQTTSLSLGQVVSISADLLDIAAIENMRPTPLWKRLWQQRTPEIIFLGIYLVTLACMFSFQRQLAPRFGRHLSIVRFISLLFTVTFIGFYAQGQLSVVNIYTLLLSLWQGFDIQVFLLDPIIFLLWGFVFISLFLWGRGVFCGWLCPFGALQELVALVAKQLNIRQWIISEKQHRALQCVKYPILVCLVAMAFIDLSMAETLAEIEPFKTAITMNFIRYWPFVVYSLLLLALGMFVYKFYCRYLCPLGAGLAILGRFRLFSWLKRRDECGSPCQLCYKQCEIKAISKIGQVDYNECVQCLECLVIIDDKNRCVTDRYKSKGNRRKQQAIPVKISE</sequence>
<gene>
    <name evidence="6" type="ORF">G5S52_03510</name>
</gene>
<feature type="transmembrane region" description="Helical" evidence="4">
    <location>
        <begin position="441"/>
        <end position="461"/>
    </location>
</feature>
<keyword evidence="4" id="KW-0812">Transmembrane</keyword>
<keyword evidence="7" id="KW-1185">Reference proteome</keyword>
<evidence type="ECO:0000313" key="6">
    <source>
        <dbReference type="EMBL" id="NGN96754.1"/>
    </source>
</evidence>
<dbReference type="PANTHER" id="PTHR30224">
    <property type="entry name" value="ELECTRON TRANSPORT PROTEIN"/>
    <property type="match status" value="1"/>
</dbReference>
<evidence type="ECO:0000256" key="2">
    <source>
        <dbReference type="ARBA" id="ARBA00022475"/>
    </source>
</evidence>
<dbReference type="GO" id="GO:0005886">
    <property type="term" value="C:plasma membrane"/>
    <property type="evidence" value="ECO:0007669"/>
    <property type="project" value="UniProtKB-SubCell"/>
</dbReference>
<proteinExistence type="predicted"/>
<evidence type="ECO:0000256" key="1">
    <source>
        <dbReference type="ARBA" id="ARBA00004236"/>
    </source>
</evidence>
<comment type="subcellular location">
    <subcellularLocation>
        <location evidence="1">Cell membrane</location>
    </subcellularLocation>
</comment>
<dbReference type="Pfam" id="PF12801">
    <property type="entry name" value="Fer4_5"/>
    <property type="match status" value="2"/>
</dbReference>
<dbReference type="EMBL" id="JAALDL010000002">
    <property type="protein sequence ID" value="NGN96754.1"/>
    <property type="molecule type" value="Genomic_DNA"/>
</dbReference>
<dbReference type="AlphaFoldDB" id="A0A6M1R8E8"/>
<dbReference type="PIRSF" id="PIRSF036354">
    <property type="entry name" value="NosR"/>
    <property type="match status" value="1"/>
</dbReference>
<keyword evidence="3 4" id="KW-0472">Membrane</keyword>
<dbReference type="SMART" id="SM00900">
    <property type="entry name" value="FMN_bind"/>
    <property type="match status" value="1"/>
</dbReference>
<organism evidence="6 7">
    <name type="scientific">Grimontia sedimenti</name>
    <dbReference type="NCBI Taxonomy" id="2711294"/>
    <lineage>
        <taxon>Bacteria</taxon>
        <taxon>Pseudomonadati</taxon>
        <taxon>Pseudomonadota</taxon>
        <taxon>Gammaproteobacteria</taxon>
        <taxon>Vibrionales</taxon>
        <taxon>Vibrionaceae</taxon>
        <taxon>Grimontia</taxon>
    </lineage>
</organism>
<keyword evidence="2" id="KW-1003">Cell membrane</keyword>
<evidence type="ECO:0000313" key="7">
    <source>
        <dbReference type="Proteomes" id="UP000473008"/>
    </source>
</evidence>
<dbReference type="InterPro" id="IPR011399">
    <property type="entry name" value="NosR"/>
</dbReference>
<dbReference type="RefSeq" id="WP_165011816.1">
    <property type="nucleotide sequence ID" value="NZ_JAALDL010000002.1"/>
</dbReference>
<accession>A0A6M1R8E8</accession>
<reference evidence="6 7" key="1">
    <citation type="submission" date="2020-02" db="EMBL/GenBank/DDBJ databases">
        <title>The draft genome of Grimontia sedimenta sp. nov., isolated from benthic sediments near coral reefs south of Kuwait.</title>
        <authorList>
            <person name="Mahmoud H.M."/>
            <person name="Jose L."/>
            <person name="Eapen S."/>
        </authorList>
    </citation>
    <scope>NUCLEOTIDE SEQUENCE [LARGE SCALE GENOMIC DNA]</scope>
    <source>
        <strain evidence="6 7">S25</strain>
    </source>
</reference>
<dbReference type="GO" id="GO:0010181">
    <property type="term" value="F:FMN binding"/>
    <property type="evidence" value="ECO:0007669"/>
    <property type="project" value="InterPro"/>
</dbReference>
<dbReference type="InterPro" id="IPR007329">
    <property type="entry name" value="FMN-bd"/>
</dbReference>
<feature type="domain" description="FMN-binding" evidence="5">
    <location>
        <begin position="85"/>
        <end position="181"/>
    </location>
</feature>
<dbReference type="SUPFAM" id="SSF54862">
    <property type="entry name" value="4Fe-4S ferredoxins"/>
    <property type="match status" value="1"/>
</dbReference>
<dbReference type="Pfam" id="PF04205">
    <property type="entry name" value="FMN_bind"/>
    <property type="match status" value="1"/>
</dbReference>
<evidence type="ECO:0000256" key="4">
    <source>
        <dbReference type="SAM" id="Phobius"/>
    </source>
</evidence>
<evidence type="ECO:0000256" key="3">
    <source>
        <dbReference type="ARBA" id="ARBA00023136"/>
    </source>
</evidence>
<dbReference type="GO" id="GO:0045893">
    <property type="term" value="P:positive regulation of DNA-templated transcription"/>
    <property type="evidence" value="ECO:0007669"/>
    <property type="project" value="InterPro"/>
</dbReference>
<feature type="transmembrane region" description="Helical" evidence="4">
    <location>
        <begin position="481"/>
        <end position="504"/>
    </location>
</feature>
<dbReference type="GO" id="GO:0003677">
    <property type="term" value="F:DNA binding"/>
    <property type="evidence" value="ECO:0007669"/>
    <property type="project" value="InterPro"/>
</dbReference>
<name>A0A6M1R8E8_9GAMM</name>
<comment type="caution">
    <text evidence="6">The sequence shown here is derived from an EMBL/GenBank/DDBJ whole genome shotgun (WGS) entry which is preliminary data.</text>
</comment>
<dbReference type="PANTHER" id="PTHR30224:SF4">
    <property type="entry name" value="ELECTRON TRANSPORT PROTEIN YCCM-RELATED"/>
    <property type="match status" value="1"/>
</dbReference>
<feature type="transmembrane region" description="Helical" evidence="4">
    <location>
        <begin position="412"/>
        <end position="429"/>
    </location>
</feature>
<protein>
    <submittedName>
        <fullName evidence="6">4Fe-4S binding protein</fullName>
    </submittedName>
</protein>
<feature type="transmembrane region" description="Helical" evidence="4">
    <location>
        <begin position="587"/>
        <end position="605"/>
    </location>
</feature>